<dbReference type="SUPFAM" id="SSF53756">
    <property type="entry name" value="UDP-Glycosyltransferase/glycogen phosphorylase"/>
    <property type="match status" value="1"/>
</dbReference>
<dbReference type="Proteomes" id="UP000035268">
    <property type="component" value="Chromosome"/>
</dbReference>
<dbReference type="STRING" id="1307763.L21SP4_01196"/>
<dbReference type="GO" id="GO:0102710">
    <property type="term" value="F:D-inositol-3-phosphate glycosyltransferase activity"/>
    <property type="evidence" value="ECO:0007669"/>
    <property type="project" value="UniProtKB-EC"/>
</dbReference>
<dbReference type="PATRIC" id="fig|1609981.3.peg.1243"/>
<protein>
    <submittedName>
        <fullName evidence="3">D-inositol 3-phosphate glycosyltransferase</fullName>
        <ecNumber evidence="3">2.4.1.250</ecNumber>
    </submittedName>
</protein>
<dbReference type="CDD" id="cd03819">
    <property type="entry name" value="GT4_WavL-like"/>
    <property type="match status" value="1"/>
</dbReference>
<evidence type="ECO:0000259" key="1">
    <source>
        <dbReference type="Pfam" id="PF00534"/>
    </source>
</evidence>
<dbReference type="PANTHER" id="PTHR45947">
    <property type="entry name" value="SULFOQUINOVOSYL TRANSFERASE SQD2"/>
    <property type="match status" value="1"/>
</dbReference>
<sequence>MHVVQLVPELNQGGVERGVVEFSRELVKLGHRSTVLSAGGRLVTQLNAEGGEHYPAPVCSKNPLTAPWRVQTLRRLFRSLDPDILHARSRVPAWLTYWANKPLGIPWVTTVHGFNSISAYSRIMTRGDRVICVSHPVREHILQHYDVSEDRISVVHRGVDPRVFDPAAIDREWIDAWLEEHGIRNRPILSMVGRISERKGCGTLIRAMNRLRDAHPQLRALIVGDAHPSNHACLRTLQARVRELGLVERVIFTGGIDRVPEVYALSRAVLSCSLKPESFGRSLTEALAMNTPVIAPRHGGALDIVRDGVQGYLFEPDDDEQLAAAIVRVLEREWTGLRDHVLRNFTLDRMTAQVLEVYDSLTATTR</sequence>
<organism evidence="3 4">
    <name type="scientific">Kiritimatiella glycovorans</name>
    <dbReference type="NCBI Taxonomy" id="1307763"/>
    <lineage>
        <taxon>Bacteria</taxon>
        <taxon>Pseudomonadati</taxon>
        <taxon>Kiritimatiellota</taxon>
        <taxon>Kiritimatiellia</taxon>
        <taxon>Kiritimatiellales</taxon>
        <taxon>Kiritimatiellaceae</taxon>
        <taxon>Kiritimatiella</taxon>
    </lineage>
</organism>
<dbReference type="Pfam" id="PF13439">
    <property type="entry name" value="Glyco_transf_4"/>
    <property type="match status" value="1"/>
</dbReference>
<reference evidence="3 4" key="2">
    <citation type="journal article" date="2016" name="ISME J.">
        <title>Characterization of the first cultured representative of Verrucomicrobia subdivision 5 indicates the proposal of a novel phylum.</title>
        <authorList>
            <person name="Spring S."/>
            <person name="Bunk B."/>
            <person name="Sproer C."/>
            <person name="Schumann P."/>
            <person name="Rohde M."/>
            <person name="Tindall B.J."/>
            <person name="Klenk H.P."/>
        </authorList>
    </citation>
    <scope>NUCLEOTIDE SEQUENCE [LARGE SCALE GENOMIC DNA]</scope>
    <source>
        <strain evidence="3 4">L21-Fru-AB</strain>
    </source>
</reference>
<dbReference type="InterPro" id="IPR050194">
    <property type="entry name" value="Glycosyltransferase_grp1"/>
</dbReference>
<proteinExistence type="predicted"/>
<dbReference type="InterPro" id="IPR028098">
    <property type="entry name" value="Glyco_trans_4-like_N"/>
</dbReference>
<name>A0A0G3EJY7_9BACT</name>
<keyword evidence="3" id="KW-0808">Transferase</keyword>
<dbReference type="Pfam" id="PF00534">
    <property type="entry name" value="Glycos_transf_1"/>
    <property type="match status" value="1"/>
</dbReference>
<dbReference type="Gene3D" id="3.40.50.2000">
    <property type="entry name" value="Glycogen Phosphorylase B"/>
    <property type="match status" value="2"/>
</dbReference>
<keyword evidence="4" id="KW-1185">Reference proteome</keyword>
<evidence type="ECO:0000313" key="3">
    <source>
        <dbReference type="EMBL" id="AKJ64444.1"/>
    </source>
</evidence>
<evidence type="ECO:0000259" key="2">
    <source>
        <dbReference type="Pfam" id="PF13439"/>
    </source>
</evidence>
<evidence type="ECO:0000313" key="4">
    <source>
        <dbReference type="Proteomes" id="UP000035268"/>
    </source>
</evidence>
<dbReference type="EMBL" id="CP010904">
    <property type="protein sequence ID" value="AKJ64444.1"/>
    <property type="molecule type" value="Genomic_DNA"/>
</dbReference>
<dbReference type="KEGG" id="vbl:L21SP4_01196"/>
<dbReference type="RefSeq" id="WP_052881775.1">
    <property type="nucleotide sequence ID" value="NZ_CP010904.1"/>
</dbReference>
<reference evidence="4" key="1">
    <citation type="submission" date="2015-02" db="EMBL/GenBank/DDBJ databases">
        <title>Description and complete genome sequence of the first cultured representative of the subdivision 5 of the Verrucomicrobia phylum.</title>
        <authorList>
            <person name="Spring S."/>
            <person name="Bunk B."/>
            <person name="Sproer C."/>
            <person name="Klenk H.-P."/>
        </authorList>
    </citation>
    <scope>NUCLEOTIDE SEQUENCE [LARGE SCALE GENOMIC DNA]</scope>
    <source>
        <strain evidence="4">L21-Fru-AB</strain>
    </source>
</reference>
<dbReference type="OrthoDB" id="258796at2"/>
<dbReference type="AlphaFoldDB" id="A0A0G3EJY7"/>
<gene>
    <name evidence="3" type="primary">mshA_4</name>
    <name evidence="3" type="ORF">L21SP4_01196</name>
</gene>
<feature type="domain" description="Glycosyl transferase family 1" evidence="1">
    <location>
        <begin position="177"/>
        <end position="336"/>
    </location>
</feature>
<dbReference type="EC" id="2.4.1.250" evidence="3"/>
<keyword evidence="3" id="KW-0328">Glycosyltransferase</keyword>
<dbReference type="InterPro" id="IPR001296">
    <property type="entry name" value="Glyco_trans_1"/>
</dbReference>
<accession>A0A0G3EJY7</accession>
<dbReference type="PANTHER" id="PTHR45947:SF3">
    <property type="entry name" value="SULFOQUINOVOSYL TRANSFERASE SQD2"/>
    <property type="match status" value="1"/>
</dbReference>
<feature type="domain" description="Glycosyltransferase subfamily 4-like N-terminal" evidence="2">
    <location>
        <begin position="13"/>
        <end position="161"/>
    </location>
</feature>